<proteinExistence type="predicted"/>
<organism evidence="1 2">
    <name type="scientific">Acetonema longum DSM 6540</name>
    <dbReference type="NCBI Taxonomy" id="1009370"/>
    <lineage>
        <taxon>Bacteria</taxon>
        <taxon>Bacillati</taxon>
        <taxon>Bacillota</taxon>
        <taxon>Negativicutes</taxon>
        <taxon>Acetonemataceae</taxon>
        <taxon>Acetonema</taxon>
    </lineage>
</organism>
<name>F7NDA1_9FIRM</name>
<evidence type="ECO:0000313" key="1">
    <source>
        <dbReference type="EMBL" id="EGO65933.1"/>
    </source>
</evidence>
<accession>F7NDA1</accession>
<sequence>MESNYFGIDELPKLATEKNNEEQIKMCFEAYHSKSWKTQFD</sequence>
<dbReference type="Proteomes" id="UP000003240">
    <property type="component" value="Unassembled WGS sequence"/>
</dbReference>
<evidence type="ECO:0000313" key="2">
    <source>
        <dbReference type="Proteomes" id="UP000003240"/>
    </source>
</evidence>
<dbReference type="STRING" id="1009370.ALO_00040"/>
<keyword evidence="2" id="KW-1185">Reference proteome</keyword>
<comment type="caution">
    <text evidence="1">The sequence shown here is derived from an EMBL/GenBank/DDBJ whole genome shotgun (WGS) entry which is preliminary data.</text>
</comment>
<dbReference type="AlphaFoldDB" id="F7NDA1"/>
<gene>
    <name evidence="1" type="ORF">ALO_00040</name>
</gene>
<reference evidence="1 2" key="1">
    <citation type="journal article" date="2011" name="EMBO J.">
        <title>Structural diversity of bacterial flagellar motors.</title>
        <authorList>
            <person name="Chen S."/>
            <person name="Beeby M."/>
            <person name="Murphy G.E."/>
            <person name="Leadbetter J.R."/>
            <person name="Hendrixson D.R."/>
            <person name="Briegel A."/>
            <person name="Li Z."/>
            <person name="Shi J."/>
            <person name="Tocheva E.I."/>
            <person name="Muller A."/>
            <person name="Dobro M.J."/>
            <person name="Jensen G.J."/>
        </authorList>
    </citation>
    <scope>NUCLEOTIDE SEQUENCE [LARGE SCALE GENOMIC DNA]</scope>
    <source>
        <strain evidence="1 2">DSM 6540</strain>
    </source>
</reference>
<dbReference type="EMBL" id="AFGF01000005">
    <property type="protein sequence ID" value="EGO65933.1"/>
    <property type="molecule type" value="Genomic_DNA"/>
</dbReference>
<protein>
    <submittedName>
        <fullName evidence="1">Uncharacterized protein</fullName>
    </submittedName>
</protein>